<reference evidence="14" key="1">
    <citation type="submission" date="2023-06" db="EMBL/GenBank/DDBJ databases">
        <title>Genomic analysis of the entomopathogenic nematode Steinernema hermaphroditum.</title>
        <authorList>
            <person name="Schwarz E.M."/>
            <person name="Heppert J.K."/>
            <person name="Baniya A."/>
            <person name="Schwartz H.T."/>
            <person name="Tan C.-H."/>
            <person name="Antoshechkin I."/>
            <person name="Sternberg P.W."/>
            <person name="Goodrich-Blair H."/>
            <person name="Dillman A.R."/>
        </authorList>
    </citation>
    <scope>NUCLEOTIDE SEQUENCE</scope>
    <source>
        <strain evidence="14">PS9179</strain>
        <tissue evidence="14">Whole animal</tissue>
    </source>
</reference>
<keyword evidence="13" id="KW-0496">Mitochondrion</keyword>
<dbReference type="InterPro" id="IPR000537">
    <property type="entry name" value="UbiA_prenyltransferase"/>
</dbReference>
<dbReference type="GO" id="GO:0008299">
    <property type="term" value="P:isoprenoid biosynthetic process"/>
    <property type="evidence" value="ECO:0007669"/>
    <property type="project" value="UniProtKB-UniRule"/>
</dbReference>
<dbReference type="FunFam" id="1.20.120.1780:FF:000001">
    <property type="entry name" value="4-hydroxybenzoate octaprenyltransferase"/>
    <property type="match status" value="1"/>
</dbReference>
<dbReference type="GO" id="GO:0005743">
    <property type="term" value="C:mitochondrial inner membrane"/>
    <property type="evidence" value="ECO:0007669"/>
    <property type="project" value="UniProtKB-SubCell"/>
</dbReference>
<comment type="similarity">
    <text evidence="3 13">Belongs to the UbiA prenyltransferase family.</text>
</comment>
<dbReference type="CDD" id="cd13959">
    <property type="entry name" value="PT_UbiA_COQ2"/>
    <property type="match status" value="1"/>
</dbReference>
<feature type="transmembrane region" description="Helical" evidence="13">
    <location>
        <begin position="256"/>
        <end position="276"/>
    </location>
</feature>
<evidence type="ECO:0000256" key="12">
    <source>
        <dbReference type="ARBA" id="ARBA00051182"/>
    </source>
</evidence>
<dbReference type="GO" id="GO:0006744">
    <property type="term" value="P:ubiquinone biosynthetic process"/>
    <property type="evidence" value="ECO:0007669"/>
    <property type="project" value="UniProtKB-UniRule"/>
</dbReference>
<dbReference type="InterPro" id="IPR030470">
    <property type="entry name" value="UbiA_prenylTrfase_CS"/>
</dbReference>
<dbReference type="EMBL" id="JAUCMV010000002">
    <property type="protein sequence ID" value="KAK0417981.1"/>
    <property type="molecule type" value="Genomic_DNA"/>
</dbReference>
<dbReference type="Gene3D" id="1.10.357.140">
    <property type="entry name" value="UbiA prenyltransferase"/>
    <property type="match status" value="1"/>
</dbReference>
<dbReference type="GO" id="GO:0008412">
    <property type="term" value="F:4-hydroxybenzoate polyprenyltransferase activity"/>
    <property type="evidence" value="ECO:0007669"/>
    <property type="project" value="UniProtKB-EC"/>
</dbReference>
<keyword evidence="9 13" id="KW-0414">Isoprene biosynthesis</keyword>
<keyword evidence="7 13" id="KW-1133">Transmembrane helix</keyword>
<comment type="pathway">
    <text evidence="13">Cofactor biosynthesis; ubiquinone biosynthesis.</text>
</comment>
<evidence type="ECO:0000256" key="7">
    <source>
        <dbReference type="ARBA" id="ARBA00022989"/>
    </source>
</evidence>
<dbReference type="InterPro" id="IPR006370">
    <property type="entry name" value="HB_polyprenyltransferase-like"/>
</dbReference>
<evidence type="ECO:0000256" key="2">
    <source>
        <dbReference type="ARBA" id="ARBA00004141"/>
    </source>
</evidence>
<keyword evidence="8 13" id="KW-0472">Membrane</keyword>
<keyword evidence="15" id="KW-1185">Reference proteome</keyword>
<evidence type="ECO:0000313" key="14">
    <source>
        <dbReference type="EMBL" id="KAK0417981.1"/>
    </source>
</evidence>
<evidence type="ECO:0000256" key="10">
    <source>
        <dbReference type="ARBA" id="ARBA00049890"/>
    </source>
</evidence>
<protein>
    <recommendedName>
        <fullName evidence="13">4-hydroxybenzoate polyprenyltransferase, mitochondrial</fullName>
        <shortName evidence="13">4-HB polyprenyltransferase</shortName>
        <ecNumber evidence="13">2.5.1.39</ecNumber>
    </recommendedName>
    <alternativeName>
        <fullName evidence="13">Para-hydroxybenzoate--polyprenyltransferase</fullName>
        <shortName evidence="13">PHB:PPT</shortName>
        <shortName evidence="13">PHB:polyprenyltransferase</shortName>
    </alternativeName>
</protein>
<dbReference type="AlphaFoldDB" id="A0AA39I532"/>
<comment type="caution">
    <text evidence="14">The sequence shown here is derived from an EMBL/GenBank/DDBJ whole genome shotgun (WGS) entry which is preliminary data.</text>
</comment>
<evidence type="ECO:0000256" key="5">
    <source>
        <dbReference type="ARBA" id="ARBA00022688"/>
    </source>
</evidence>
<dbReference type="InterPro" id="IPR044878">
    <property type="entry name" value="UbiA_sf"/>
</dbReference>
<evidence type="ECO:0000256" key="13">
    <source>
        <dbReference type="HAMAP-Rule" id="MF_03189"/>
    </source>
</evidence>
<evidence type="ECO:0000256" key="11">
    <source>
        <dbReference type="ARBA" id="ARBA00050454"/>
    </source>
</evidence>
<sequence length="408" mass="44487">MAVLCRGFSALRLSPTPLRSTFPLRLRILCSSAPSSSKSPERLPMVSNAGISMPSAAQVVMSSPPPLQPYLRLMRVDKPIGTWLLYWPCTWSIALAAPAGTLPSLYMLSLFGAGAFFMRSAGCVINDLWDKDFDKKVERTRSRPLASGELNSRQAVALLGGLLSVSLGILLQLNWLSVAIGASSMLLVVGYPLAKRYTYWPQVVLGATLNWGVLISWAHLQPLAHFPDVVPLYLAAICYTIIYDTIYRLTFNWGAILGYSAVANNLPLSTVLPLYAGALSWTLVYDTIYAHQDKSDDIMIGVKSTALRFGENTPYWLSGFSSAAVAGFGLSGCLAGQTWPFYLALSGTAAHLMWQVGTLKINNGEDCWSKFRTNQWLGLIMFLGIVAGNLCKPQEDSSESHTSALLDD</sequence>
<gene>
    <name evidence="14" type="ORF">QR680_013309</name>
</gene>
<evidence type="ECO:0000256" key="6">
    <source>
        <dbReference type="ARBA" id="ARBA00022692"/>
    </source>
</evidence>
<comment type="cofactor">
    <cofactor evidence="1 13">
        <name>Mg(2+)</name>
        <dbReference type="ChEBI" id="CHEBI:18420"/>
    </cofactor>
</comment>
<proteinExistence type="inferred from homology"/>
<comment type="catalytic activity">
    <reaction evidence="12">
        <text>an all-trans-polyprenyl diphosphate + 4-hydroxybenzoate = a 4-hydroxy-3-(all-trans-polyprenyl)benzoate + diphosphate</text>
        <dbReference type="Rhea" id="RHEA:44504"/>
        <dbReference type="Rhea" id="RHEA-COMP:9514"/>
        <dbReference type="Rhea" id="RHEA-COMP:9564"/>
        <dbReference type="ChEBI" id="CHEBI:17879"/>
        <dbReference type="ChEBI" id="CHEBI:33019"/>
        <dbReference type="ChEBI" id="CHEBI:58914"/>
        <dbReference type="ChEBI" id="CHEBI:78396"/>
        <dbReference type="EC" id="2.5.1.39"/>
    </reaction>
    <physiologicalReaction direction="left-to-right" evidence="12">
        <dbReference type="Rhea" id="RHEA:44505"/>
    </physiologicalReaction>
</comment>
<feature type="transmembrane region" description="Helical" evidence="13">
    <location>
        <begin position="175"/>
        <end position="194"/>
    </location>
</feature>
<dbReference type="Pfam" id="PF01040">
    <property type="entry name" value="UbiA"/>
    <property type="match status" value="1"/>
</dbReference>
<keyword evidence="13" id="KW-0999">Mitochondrion inner membrane</keyword>
<evidence type="ECO:0000313" key="15">
    <source>
        <dbReference type="Proteomes" id="UP001175271"/>
    </source>
</evidence>
<dbReference type="Gene3D" id="1.20.120.1780">
    <property type="entry name" value="UbiA prenyltransferase"/>
    <property type="match status" value="1"/>
</dbReference>
<dbReference type="HAMAP" id="MF_01635">
    <property type="entry name" value="UbiA"/>
    <property type="match status" value="1"/>
</dbReference>
<name>A0AA39I532_9BILA</name>
<dbReference type="PANTHER" id="PTHR11048:SF28">
    <property type="entry name" value="4-HYDROXYBENZOATE POLYPRENYLTRANSFERASE, MITOCHONDRIAL"/>
    <property type="match status" value="1"/>
</dbReference>
<feature type="transmembrane region" description="Helical" evidence="13">
    <location>
        <begin position="232"/>
        <end position="249"/>
    </location>
</feature>
<evidence type="ECO:0000256" key="9">
    <source>
        <dbReference type="ARBA" id="ARBA00023229"/>
    </source>
</evidence>
<comment type="catalytic activity">
    <reaction evidence="10">
        <text>all-trans-decaprenyl diphosphate + 4-hydroxybenzoate = 4-hydroxy-3-(all-trans-decaprenyl)benzoate + diphosphate</text>
        <dbReference type="Rhea" id="RHEA:44564"/>
        <dbReference type="ChEBI" id="CHEBI:17879"/>
        <dbReference type="ChEBI" id="CHEBI:33019"/>
        <dbReference type="ChEBI" id="CHEBI:60721"/>
        <dbReference type="ChEBI" id="CHEBI:84503"/>
        <dbReference type="EC" id="2.5.1.39"/>
    </reaction>
    <physiologicalReaction direction="left-to-right" evidence="10">
        <dbReference type="Rhea" id="RHEA:44565"/>
    </physiologicalReaction>
</comment>
<dbReference type="Proteomes" id="UP001175271">
    <property type="component" value="Unassembled WGS sequence"/>
</dbReference>
<keyword evidence="6 13" id="KW-0812">Transmembrane</keyword>
<comment type="function">
    <text evidence="13">Catalyzes the prenylation of para-hydroxybenzoate (PHB) with an all-trans polyprenyl group. Mediates the second step in the final reaction sequence of coenzyme Q (CoQ) biosynthesis, which is the condensation of the polyisoprenoid side chain with PHB, generating the first membrane-bound Q intermediate.</text>
</comment>
<dbReference type="PROSITE" id="PS00943">
    <property type="entry name" value="UBIA"/>
    <property type="match status" value="1"/>
</dbReference>
<dbReference type="PANTHER" id="PTHR11048">
    <property type="entry name" value="PRENYLTRANSFERASES"/>
    <property type="match status" value="1"/>
</dbReference>
<feature type="transmembrane region" description="Helical" evidence="13">
    <location>
        <begin position="203"/>
        <end position="220"/>
    </location>
</feature>
<dbReference type="InterPro" id="IPR039653">
    <property type="entry name" value="Prenyltransferase"/>
</dbReference>
<organism evidence="14 15">
    <name type="scientific">Steinernema hermaphroditum</name>
    <dbReference type="NCBI Taxonomy" id="289476"/>
    <lineage>
        <taxon>Eukaryota</taxon>
        <taxon>Metazoa</taxon>
        <taxon>Ecdysozoa</taxon>
        <taxon>Nematoda</taxon>
        <taxon>Chromadorea</taxon>
        <taxon>Rhabditida</taxon>
        <taxon>Tylenchina</taxon>
        <taxon>Panagrolaimomorpha</taxon>
        <taxon>Strongyloidoidea</taxon>
        <taxon>Steinernematidae</taxon>
        <taxon>Steinernema</taxon>
    </lineage>
</organism>
<keyword evidence="5 13" id="KW-0831">Ubiquinone biosynthesis</keyword>
<feature type="transmembrane region" description="Helical" evidence="13">
    <location>
        <begin position="315"/>
        <end position="334"/>
    </location>
</feature>
<keyword evidence="4 13" id="KW-0808">Transferase</keyword>
<dbReference type="EC" id="2.5.1.39" evidence="13"/>
<comment type="subcellular location">
    <subcellularLocation>
        <location evidence="2">Membrane</location>
        <topology evidence="2">Multi-pass membrane protein</topology>
    </subcellularLocation>
    <subcellularLocation>
        <location evidence="13">Mitochondrion inner membrane</location>
        <topology evidence="13">Multi-pass membrane protein</topology>
        <orientation evidence="13">Matrix side</orientation>
    </subcellularLocation>
</comment>
<feature type="transmembrane region" description="Helical" evidence="13">
    <location>
        <begin position="80"/>
        <end position="99"/>
    </location>
</feature>
<evidence type="ECO:0000256" key="8">
    <source>
        <dbReference type="ARBA" id="ARBA00023136"/>
    </source>
</evidence>
<evidence type="ECO:0000256" key="4">
    <source>
        <dbReference type="ARBA" id="ARBA00022679"/>
    </source>
</evidence>
<accession>A0AA39I532</accession>
<comment type="catalytic activity">
    <reaction evidence="11">
        <text>all-trans-nonaprenyl diphosphate + 4-hydroxybenzoate = 4-hydroxy-3-(all-trans-nonaprenyl)benzoate + diphosphate</text>
        <dbReference type="Rhea" id="RHEA:17709"/>
        <dbReference type="ChEBI" id="CHEBI:17879"/>
        <dbReference type="ChEBI" id="CHEBI:33019"/>
        <dbReference type="ChEBI" id="CHEBI:58391"/>
        <dbReference type="ChEBI" id="CHEBI:84502"/>
        <dbReference type="EC" id="2.5.1.39"/>
    </reaction>
    <physiologicalReaction direction="left-to-right" evidence="11">
        <dbReference type="Rhea" id="RHEA:17710"/>
    </physiologicalReaction>
</comment>
<dbReference type="FunFam" id="1.10.357.140:FF:000003">
    <property type="entry name" value="4-hydroxybenzoate polyprenyltransferase, mitochondrial"/>
    <property type="match status" value="1"/>
</dbReference>
<evidence type="ECO:0000256" key="3">
    <source>
        <dbReference type="ARBA" id="ARBA00005985"/>
    </source>
</evidence>
<evidence type="ECO:0000256" key="1">
    <source>
        <dbReference type="ARBA" id="ARBA00001946"/>
    </source>
</evidence>